<dbReference type="EMBL" id="BARS01035065">
    <property type="protein sequence ID" value="GAG14986.1"/>
    <property type="molecule type" value="Genomic_DNA"/>
</dbReference>
<protein>
    <recommendedName>
        <fullName evidence="2">Transposase IS66 C-terminal domain-containing protein</fullName>
    </recommendedName>
</protein>
<comment type="caution">
    <text evidence="1">The sequence shown here is derived from an EMBL/GenBank/DDBJ whole genome shotgun (WGS) entry which is preliminary data.</text>
</comment>
<accession>X0WQN6</accession>
<evidence type="ECO:0008006" key="2">
    <source>
        <dbReference type="Google" id="ProtNLM"/>
    </source>
</evidence>
<feature type="non-terminal residue" evidence="1">
    <location>
        <position position="1"/>
    </location>
</feature>
<evidence type="ECO:0000313" key="1">
    <source>
        <dbReference type="EMBL" id="GAG14986.1"/>
    </source>
</evidence>
<organism evidence="1">
    <name type="scientific">marine sediment metagenome</name>
    <dbReference type="NCBI Taxonomy" id="412755"/>
    <lineage>
        <taxon>unclassified sequences</taxon>
        <taxon>metagenomes</taxon>
        <taxon>ecological metagenomes</taxon>
    </lineage>
</organism>
<reference evidence="1" key="1">
    <citation type="journal article" date="2014" name="Front. Microbiol.">
        <title>High frequency of phylogenetically diverse reductive dehalogenase-homologous genes in deep subseafloor sedimentary metagenomes.</title>
        <authorList>
            <person name="Kawai M."/>
            <person name="Futagami T."/>
            <person name="Toyoda A."/>
            <person name="Takaki Y."/>
            <person name="Nishi S."/>
            <person name="Hori S."/>
            <person name="Arai W."/>
            <person name="Tsubouchi T."/>
            <person name="Morono Y."/>
            <person name="Uchiyama I."/>
            <person name="Ito T."/>
            <person name="Fujiyama A."/>
            <person name="Inagaki F."/>
            <person name="Takami H."/>
        </authorList>
    </citation>
    <scope>NUCLEOTIDE SEQUENCE</scope>
    <source>
        <strain evidence="1">Expedition CK06-06</strain>
    </source>
</reference>
<sequence length="80" mass="8720">EATNNGAERVLRYAVLWRKSSGGTDREVGSRFVERMLSVVATCRQQNRNVLELLTACCRARLDGSDAPSLLPAEAELVAA</sequence>
<proteinExistence type="predicted"/>
<gene>
    <name evidence="1" type="ORF">S01H1_54081</name>
</gene>
<dbReference type="AlphaFoldDB" id="X0WQN6"/>
<name>X0WQN6_9ZZZZ</name>